<keyword evidence="2" id="KW-1185">Reference proteome</keyword>
<gene>
    <name evidence="1" type="ORF">HDA32_005117</name>
</gene>
<organism evidence="1 2">
    <name type="scientific">Spinactinospora alkalitolerans</name>
    <dbReference type="NCBI Taxonomy" id="687207"/>
    <lineage>
        <taxon>Bacteria</taxon>
        <taxon>Bacillati</taxon>
        <taxon>Actinomycetota</taxon>
        <taxon>Actinomycetes</taxon>
        <taxon>Streptosporangiales</taxon>
        <taxon>Nocardiopsidaceae</taxon>
        <taxon>Spinactinospora</taxon>
    </lineage>
</organism>
<accession>A0A852U325</accession>
<evidence type="ECO:0000313" key="2">
    <source>
        <dbReference type="Proteomes" id="UP000589036"/>
    </source>
</evidence>
<comment type="caution">
    <text evidence="1">The sequence shown here is derived from an EMBL/GenBank/DDBJ whole genome shotgun (WGS) entry which is preliminary data.</text>
</comment>
<dbReference type="Proteomes" id="UP000589036">
    <property type="component" value="Unassembled WGS sequence"/>
</dbReference>
<proteinExistence type="predicted"/>
<dbReference type="AlphaFoldDB" id="A0A852U325"/>
<sequence length="237" mass="25669">MPCSTPFSVLRRSFELLAREPGDPVLDVADVPGAPQQTVGAAELGRWLPHASSETADEVWRRMITRMRGGDAAWTVVAAGLALPGLYGARRPLRHGLGDEVADLEAEMLTALVAQMRAMALEPAAVCGRLLYAARKAGMRYRYALDRSRRRERHREPTATEAVAASARGPVTVLAEAIKGGVVSALEAELIARTYLEGRPLNRVAQELGLSYITARRHRRDAQARLVRAVAGEKAAA</sequence>
<name>A0A852U325_9ACTN</name>
<reference evidence="1 2" key="1">
    <citation type="submission" date="2020-07" db="EMBL/GenBank/DDBJ databases">
        <title>Sequencing the genomes of 1000 actinobacteria strains.</title>
        <authorList>
            <person name="Klenk H.-P."/>
        </authorList>
    </citation>
    <scope>NUCLEOTIDE SEQUENCE [LARGE SCALE GENOMIC DNA]</scope>
    <source>
        <strain evidence="1 2">CXB654</strain>
    </source>
</reference>
<protein>
    <submittedName>
        <fullName evidence="1">Uncharacterized protein</fullName>
    </submittedName>
</protein>
<dbReference type="EMBL" id="JACCCC010000001">
    <property type="protein sequence ID" value="NYE49997.1"/>
    <property type="molecule type" value="Genomic_DNA"/>
</dbReference>
<evidence type="ECO:0000313" key="1">
    <source>
        <dbReference type="EMBL" id="NYE49997.1"/>
    </source>
</evidence>
<dbReference type="RefSeq" id="WP_179645561.1">
    <property type="nucleotide sequence ID" value="NZ_BAAAYY010000019.1"/>
</dbReference>